<proteinExistence type="inferred from homology"/>
<dbReference type="AlphaFoldDB" id="A0A6J6FVH8"/>
<dbReference type="InterPro" id="IPR006145">
    <property type="entry name" value="PsdUridine_synth_RsuA/RluA"/>
</dbReference>
<evidence type="ECO:0000256" key="2">
    <source>
        <dbReference type="ARBA" id="ARBA00023235"/>
    </source>
</evidence>
<dbReference type="Gene3D" id="3.30.2350.10">
    <property type="entry name" value="Pseudouridine synthase"/>
    <property type="match status" value="1"/>
</dbReference>
<dbReference type="Pfam" id="PF00849">
    <property type="entry name" value="PseudoU_synth_2"/>
    <property type="match status" value="1"/>
</dbReference>
<dbReference type="PANTHER" id="PTHR21600:SF44">
    <property type="entry name" value="RIBOSOMAL LARGE SUBUNIT PSEUDOURIDINE SYNTHASE D"/>
    <property type="match status" value="1"/>
</dbReference>
<feature type="domain" description="Pseudouridine synthase RsuA/RluA-like" evidence="3">
    <location>
        <begin position="113"/>
        <end position="270"/>
    </location>
</feature>
<gene>
    <name evidence="4" type="ORF">UFOPK1493_03850</name>
</gene>
<dbReference type="NCBIfam" id="TIGR00005">
    <property type="entry name" value="rluA_subfam"/>
    <property type="match status" value="1"/>
</dbReference>
<sequence length="348" mass="36291">MSPSEDAGAADGGDESFDESLEAAGLLHEQIPAALAGERLDRIVSLVTGASRADAAVLVAAGGASVDGAVVLSGKVRLVTGQEVVIDPSHLPQPLAPEPEPDVVFEVVYADDDVIVVDKPAGLVVHPGAGNPTGTLVNGLLARFPEIASVGDPARPGIVHRLDVGTSGLLVVARSPRAYERLVAALAGREVGRRYHTLVWGHPANPQGVIDAPIGRDHRDPMRMAVVVDGKVARTRYRVVRTYRQVAEVAEVACQLETGRTHQIRVHLSAIGHPVVGDGTYGGNRSALVVPRPFLHAAALSFVHPGTGEVVSFESPLPEDLAAVVASLGNAETDDLPVDLPVDDQPTT</sequence>
<dbReference type="SUPFAM" id="SSF55174">
    <property type="entry name" value="Alpha-L RNA-binding motif"/>
    <property type="match status" value="1"/>
</dbReference>
<protein>
    <submittedName>
        <fullName evidence="4">Unannotated protein</fullName>
    </submittedName>
</protein>
<organism evidence="4">
    <name type="scientific">freshwater metagenome</name>
    <dbReference type="NCBI Taxonomy" id="449393"/>
    <lineage>
        <taxon>unclassified sequences</taxon>
        <taxon>metagenomes</taxon>
        <taxon>ecological metagenomes</taxon>
    </lineage>
</organism>
<dbReference type="PANTHER" id="PTHR21600">
    <property type="entry name" value="MITOCHONDRIAL RNA PSEUDOURIDINE SYNTHASE"/>
    <property type="match status" value="1"/>
</dbReference>
<dbReference type="InterPro" id="IPR020103">
    <property type="entry name" value="PsdUridine_synth_cat_dom_sf"/>
</dbReference>
<accession>A0A6J6FVH8</accession>
<dbReference type="PROSITE" id="PS50889">
    <property type="entry name" value="S4"/>
    <property type="match status" value="1"/>
</dbReference>
<dbReference type="InterPro" id="IPR050188">
    <property type="entry name" value="RluA_PseudoU_synthase"/>
</dbReference>
<dbReference type="GO" id="GO:0009982">
    <property type="term" value="F:pseudouridine synthase activity"/>
    <property type="evidence" value="ECO:0007669"/>
    <property type="project" value="InterPro"/>
</dbReference>
<dbReference type="InterPro" id="IPR006224">
    <property type="entry name" value="PsdUridine_synth_RluA-like_CS"/>
</dbReference>
<reference evidence="4" key="1">
    <citation type="submission" date="2020-05" db="EMBL/GenBank/DDBJ databases">
        <authorList>
            <person name="Chiriac C."/>
            <person name="Salcher M."/>
            <person name="Ghai R."/>
            <person name="Kavagutti S V."/>
        </authorList>
    </citation>
    <scope>NUCLEOTIDE SEQUENCE</scope>
</reference>
<evidence type="ECO:0000313" key="4">
    <source>
        <dbReference type="EMBL" id="CAB4593086.1"/>
    </source>
</evidence>
<dbReference type="GO" id="GO:0000455">
    <property type="term" value="P:enzyme-directed rRNA pseudouridine synthesis"/>
    <property type="evidence" value="ECO:0007669"/>
    <property type="project" value="TreeGrafter"/>
</dbReference>
<dbReference type="EMBL" id="CAEZSR010000247">
    <property type="protein sequence ID" value="CAB4593086.1"/>
    <property type="molecule type" value="Genomic_DNA"/>
</dbReference>
<dbReference type="InterPro" id="IPR006225">
    <property type="entry name" value="PsdUridine_synth_RluC/D"/>
</dbReference>
<dbReference type="GO" id="GO:0003723">
    <property type="term" value="F:RNA binding"/>
    <property type="evidence" value="ECO:0007669"/>
    <property type="project" value="InterPro"/>
</dbReference>
<dbReference type="SUPFAM" id="SSF55120">
    <property type="entry name" value="Pseudouridine synthase"/>
    <property type="match status" value="1"/>
</dbReference>
<comment type="similarity">
    <text evidence="1">Belongs to the pseudouridine synthase RluA family.</text>
</comment>
<evidence type="ECO:0000259" key="3">
    <source>
        <dbReference type="Pfam" id="PF00849"/>
    </source>
</evidence>
<dbReference type="InterPro" id="IPR036986">
    <property type="entry name" value="S4_RNA-bd_sf"/>
</dbReference>
<dbReference type="PROSITE" id="PS01129">
    <property type="entry name" value="PSI_RLU"/>
    <property type="match status" value="1"/>
</dbReference>
<name>A0A6J6FVH8_9ZZZZ</name>
<keyword evidence="2" id="KW-0413">Isomerase</keyword>
<dbReference type="Gene3D" id="3.10.290.10">
    <property type="entry name" value="RNA-binding S4 domain"/>
    <property type="match status" value="1"/>
</dbReference>
<dbReference type="CDD" id="cd02869">
    <property type="entry name" value="PseudoU_synth_RluA_like"/>
    <property type="match status" value="1"/>
</dbReference>
<evidence type="ECO:0000256" key="1">
    <source>
        <dbReference type="ARBA" id="ARBA00010876"/>
    </source>
</evidence>